<organism evidence="2">
    <name type="scientific">marine metagenome</name>
    <dbReference type="NCBI Taxonomy" id="408172"/>
    <lineage>
        <taxon>unclassified sequences</taxon>
        <taxon>metagenomes</taxon>
        <taxon>ecological metagenomes</taxon>
    </lineage>
</organism>
<gene>
    <name evidence="2" type="ORF">METZ01_LOCUS362270</name>
</gene>
<accession>A0A382SHS3</accession>
<dbReference type="EMBL" id="UINC01129190">
    <property type="protein sequence ID" value="SVD09416.1"/>
    <property type="molecule type" value="Genomic_DNA"/>
</dbReference>
<dbReference type="InterPro" id="IPR011115">
    <property type="entry name" value="SecA_DEAD"/>
</dbReference>
<dbReference type="Gene3D" id="3.40.50.300">
    <property type="entry name" value="P-loop containing nucleotide triphosphate hydrolases"/>
    <property type="match status" value="1"/>
</dbReference>
<reference evidence="2" key="1">
    <citation type="submission" date="2018-05" db="EMBL/GenBank/DDBJ databases">
        <authorList>
            <person name="Lanie J.A."/>
            <person name="Ng W.-L."/>
            <person name="Kazmierczak K.M."/>
            <person name="Andrzejewski T.M."/>
            <person name="Davidsen T.M."/>
            <person name="Wayne K.J."/>
            <person name="Tettelin H."/>
            <person name="Glass J.I."/>
            <person name="Rusch D."/>
            <person name="Podicherti R."/>
            <person name="Tsui H.-C.T."/>
            <person name="Winkler M.E."/>
        </authorList>
    </citation>
    <scope>NUCLEOTIDE SEQUENCE</scope>
</reference>
<evidence type="ECO:0000313" key="2">
    <source>
        <dbReference type="EMBL" id="SVD09416.1"/>
    </source>
</evidence>
<dbReference type="Pfam" id="PF07517">
    <property type="entry name" value="SecA_DEAD"/>
    <property type="match status" value="1"/>
</dbReference>
<dbReference type="AlphaFoldDB" id="A0A382SHS3"/>
<dbReference type="InterPro" id="IPR027417">
    <property type="entry name" value="P-loop_NTPase"/>
</dbReference>
<protein>
    <recommendedName>
        <fullName evidence="1">SecA family profile domain-containing protein</fullName>
    </recommendedName>
</protein>
<feature type="domain" description="SecA family profile" evidence="1">
    <location>
        <begin position="2"/>
        <end position="102"/>
    </location>
</feature>
<evidence type="ECO:0000259" key="1">
    <source>
        <dbReference type="PROSITE" id="PS51196"/>
    </source>
</evidence>
<dbReference type="PROSITE" id="PS51196">
    <property type="entry name" value="SECA_MOTOR_DEAD"/>
    <property type="match status" value="1"/>
</dbReference>
<dbReference type="GO" id="GO:0017038">
    <property type="term" value="P:protein import"/>
    <property type="evidence" value="ECO:0007669"/>
    <property type="project" value="InterPro"/>
</dbReference>
<dbReference type="InterPro" id="IPR014018">
    <property type="entry name" value="SecA_motor_DEAD"/>
</dbReference>
<name>A0A382SHS3_9ZZZZ</name>
<feature type="non-terminal residue" evidence="2">
    <location>
        <position position="102"/>
    </location>
</feature>
<dbReference type="GO" id="GO:0016020">
    <property type="term" value="C:membrane"/>
    <property type="evidence" value="ECO:0007669"/>
    <property type="project" value="InterPro"/>
</dbReference>
<dbReference type="GO" id="GO:0005524">
    <property type="term" value="F:ATP binding"/>
    <property type="evidence" value="ECO:0007669"/>
    <property type="project" value="InterPro"/>
</dbReference>
<proteinExistence type="predicted"/>
<sequence length="102" mass="11647">MIGLIKRIFGTKNEREVGKIRSSLVPVVDAFSEKIKALSDDELCAKTKAWQEELKPIEDDEQLAYRLEEIKPEAFAVVKEVARRLCGITITVRGQEILWDMV</sequence>